<dbReference type="GO" id="GO:0005886">
    <property type="term" value="C:plasma membrane"/>
    <property type="evidence" value="ECO:0007669"/>
    <property type="project" value="UniProtKB-SubCell"/>
</dbReference>
<evidence type="ECO:0000259" key="10">
    <source>
        <dbReference type="Pfam" id="PF00909"/>
    </source>
</evidence>
<evidence type="ECO:0000256" key="7">
    <source>
        <dbReference type="ARBA" id="ARBA00023177"/>
    </source>
</evidence>
<dbReference type="InterPro" id="IPR001905">
    <property type="entry name" value="Ammonium_transpt"/>
</dbReference>
<keyword evidence="7 8" id="KW-0924">Ammonia transport</keyword>
<dbReference type="FunFam" id="1.10.3430.10:FF:000003">
    <property type="entry name" value="Ammonium transporter"/>
    <property type="match status" value="1"/>
</dbReference>
<evidence type="ECO:0000256" key="4">
    <source>
        <dbReference type="ARBA" id="ARBA00022692"/>
    </source>
</evidence>
<dbReference type="SUPFAM" id="SSF111352">
    <property type="entry name" value="Ammonium transporter"/>
    <property type="match status" value="1"/>
</dbReference>
<feature type="transmembrane region" description="Helical" evidence="8">
    <location>
        <begin position="117"/>
        <end position="138"/>
    </location>
</feature>
<dbReference type="STRING" id="945553.A0A0D2LEF5"/>
<evidence type="ECO:0000256" key="2">
    <source>
        <dbReference type="ARBA" id="ARBA00005887"/>
    </source>
</evidence>
<feature type="transmembrane region" description="Helical" evidence="8">
    <location>
        <begin position="181"/>
        <end position="203"/>
    </location>
</feature>
<name>A0A0D2LEF5_HYPSF</name>
<keyword evidence="12" id="KW-1185">Reference proteome</keyword>
<dbReference type="PROSITE" id="PS01219">
    <property type="entry name" value="AMMONIUM_TRANSP"/>
    <property type="match status" value="1"/>
</dbReference>
<evidence type="ECO:0000256" key="9">
    <source>
        <dbReference type="SAM" id="MobiDB-lite"/>
    </source>
</evidence>
<dbReference type="NCBIfam" id="TIGR00836">
    <property type="entry name" value="amt"/>
    <property type="match status" value="1"/>
</dbReference>
<dbReference type="InterPro" id="IPR018047">
    <property type="entry name" value="Ammonium_transpt_CS"/>
</dbReference>
<evidence type="ECO:0000256" key="3">
    <source>
        <dbReference type="ARBA" id="ARBA00022448"/>
    </source>
</evidence>
<dbReference type="GO" id="GO:0008519">
    <property type="term" value="F:ammonium channel activity"/>
    <property type="evidence" value="ECO:0007669"/>
    <property type="project" value="InterPro"/>
</dbReference>
<reference evidence="12" key="1">
    <citation type="submission" date="2014-04" db="EMBL/GenBank/DDBJ databases">
        <title>Evolutionary Origins and Diversification of the Mycorrhizal Mutualists.</title>
        <authorList>
            <consortium name="DOE Joint Genome Institute"/>
            <consortium name="Mycorrhizal Genomics Consortium"/>
            <person name="Kohler A."/>
            <person name="Kuo A."/>
            <person name="Nagy L.G."/>
            <person name="Floudas D."/>
            <person name="Copeland A."/>
            <person name="Barry K.W."/>
            <person name="Cichocki N."/>
            <person name="Veneault-Fourrey C."/>
            <person name="LaButti K."/>
            <person name="Lindquist E.A."/>
            <person name="Lipzen A."/>
            <person name="Lundell T."/>
            <person name="Morin E."/>
            <person name="Murat C."/>
            <person name="Riley R."/>
            <person name="Ohm R."/>
            <person name="Sun H."/>
            <person name="Tunlid A."/>
            <person name="Henrissat B."/>
            <person name="Grigoriev I.V."/>
            <person name="Hibbett D.S."/>
            <person name="Martin F."/>
        </authorList>
    </citation>
    <scope>NUCLEOTIDE SEQUENCE [LARGE SCALE GENOMIC DNA]</scope>
    <source>
        <strain evidence="12">FD-334 SS-4</strain>
    </source>
</reference>
<gene>
    <name evidence="11" type="ORF">HYPSUDRAFT_75862</name>
</gene>
<feature type="compositionally biased region" description="Basic and acidic residues" evidence="9">
    <location>
        <begin position="475"/>
        <end position="498"/>
    </location>
</feature>
<feature type="transmembrane region" description="Helical" evidence="8">
    <location>
        <begin position="215"/>
        <end position="235"/>
    </location>
</feature>
<sequence length="504" mass="54955">MDAGDALTPSSGRVMARVSQYDRGDLAFITVAGAMVFFMVPGLAFLYSGLSRRKSALSLIWAVAASNAIVIFQWYFWGYSLAFSTSASNGFIGNLKNFGLMGVEAEPSPGSPLLPEILYSFFQMEFACVTAGILMGGLAERGRVLPAMIFTFCWVTVVYCPLVCWIWSTHGWAFKWGVLDFAGGGPVEIGSGVAGLAYSWVLGRRNERELLNFRPHNVSLVGLGTFMLWFGWIGFNGGSAFGANLRAFFAIWNTMIAAAFGGSVWCLLDFRIERRWSMVGFCSGTIAGLVAATPSSGFLKPWSSVIVGILAGGICNFATKVKFLLRIDDALDLFAEHAVGGIIGLMLNAFFASPSIIAMDDVSTGPGGWVNHNWKQLYIQFAYVVATCAYTFVMTAFVAKVIDMIPGLHLRSTPEGEMLGMDEVEIGEFATDYIELRRDVADCSTFGFSRDYFKNGDAMDERHAQPTVPNGNGAAHHDHTNDEPERLESVAEKPENREVTPPPQ</sequence>
<keyword evidence="5 8" id="KW-1133">Transmembrane helix</keyword>
<accession>A0A0D2LEF5</accession>
<dbReference type="Proteomes" id="UP000054270">
    <property type="component" value="Unassembled WGS sequence"/>
</dbReference>
<dbReference type="Pfam" id="PF00909">
    <property type="entry name" value="Ammonium_transp"/>
    <property type="match status" value="1"/>
</dbReference>
<evidence type="ECO:0000313" key="11">
    <source>
        <dbReference type="EMBL" id="KJA25887.1"/>
    </source>
</evidence>
<dbReference type="OrthoDB" id="534912at2759"/>
<keyword evidence="6 8" id="KW-0472">Membrane</keyword>
<feature type="domain" description="Ammonium transporter AmtB-like" evidence="10">
    <location>
        <begin position="27"/>
        <end position="430"/>
    </location>
</feature>
<protein>
    <recommendedName>
        <fullName evidence="8">Ammonium transporter</fullName>
    </recommendedName>
</protein>
<dbReference type="AlphaFoldDB" id="A0A0D2LEF5"/>
<feature type="region of interest" description="Disordered" evidence="9">
    <location>
        <begin position="461"/>
        <end position="504"/>
    </location>
</feature>
<feature type="transmembrane region" description="Helical" evidence="8">
    <location>
        <begin position="145"/>
        <end position="169"/>
    </location>
</feature>
<keyword evidence="3 8" id="KW-0813">Transport</keyword>
<evidence type="ECO:0000313" key="12">
    <source>
        <dbReference type="Proteomes" id="UP000054270"/>
    </source>
</evidence>
<evidence type="ECO:0000256" key="8">
    <source>
        <dbReference type="RuleBase" id="RU362002"/>
    </source>
</evidence>
<dbReference type="PANTHER" id="PTHR43029:SF4">
    <property type="entry name" value="AMMONIUM TRANSPORTER MEP1-RELATED"/>
    <property type="match status" value="1"/>
</dbReference>
<dbReference type="PANTHER" id="PTHR43029">
    <property type="entry name" value="AMMONIUM TRANSPORTER MEP2"/>
    <property type="match status" value="1"/>
</dbReference>
<proteinExistence type="inferred from homology"/>
<keyword evidence="4 8" id="KW-0812">Transmembrane</keyword>
<dbReference type="InterPro" id="IPR024041">
    <property type="entry name" value="NH4_transpt_AmtB-like_dom"/>
</dbReference>
<comment type="subcellular location">
    <subcellularLocation>
        <location evidence="8">Cell membrane</location>
        <topology evidence="8">Multi-pass membrane protein</topology>
    </subcellularLocation>
    <subcellularLocation>
        <location evidence="1">Membrane</location>
        <topology evidence="1">Multi-pass membrane protein</topology>
    </subcellularLocation>
</comment>
<feature type="transmembrane region" description="Helical" evidence="8">
    <location>
        <begin position="377"/>
        <end position="402"/>
    </location>
</feature>
<feature type="transmembrane region" description="Helical" evidence="8">
    <location>
        <begin position="59"/>
        <end position="77"/>
    </location>
</feature>
<dbReference type="EMBL" id="KN817530">
    <property type="protein sequence ID" value="KJA25887.1"/>
    <property type="molecule type" value="Genomic_DNA"/>
</dbReference>
<feature type="transmembrane region" description="Helical" evidence="8">
    <location>
        <begin position="26"/>
        <end position="47"/>
    </location>
</feature>
<dbReference type="Gene3D" id="1.10.3430.10">
    <property type="entry name" value="Ammonium transporter AmtB like domains"/>
    <property type="match status" value="1"/>
</dbReference>
<feature type="transmembrane region" description="Helical" evidence="8">
    <location>
        <begin position="280"/>
        <end position="299"/>
    </location>
</feature>
<feature type="transmembrane region" description="Helical" evidence="8">
    <location>
        <begin position="305"/>
        <end position="325"/>
    </location>
</feature>
<evidence type="ECO:0000256" key="5">
    <source>
        <dbReference type="ARBA" id="ARBA00022989"/>
    </source>
</evidence>
<evidence type="ECO:0000256" key="6">
    <source>
        <dbReference type="ARBA" id="ARBA00023136"/>
    </source>
</evidence>
<feature type="transmembrane region" description="Helical" evidence="8">
    <location>
        <begin position="337"/>
        <end position="357"/>
    </location>
</feature>
<comment type="similarity">
    <text evidence="2 8">Belongs to the ammonia transporter channel (TC 1.A.11.2) family.</text>
</comment>
<evidence type="ECO:0000256" key="1">
    <source>
        <dbReference type="ARBA" id="ARBA00004141"/>
    </source>
</evidence>
<organism evidence="11 12">
    <name type="scientific">Hypholoma sublateritium (strain FD-334 SS-4)</name>
    <dbReference type="NCBI Taxonomy" id="945553"/>
    <lineage>
        <taxon>Eukaryota</taxon>
        <taxon>Fungi</taxon>
        <taxon>Dikarya</taxon>
        <taxon>Basidiomycota</taxon>
        <taxon>Agaricomycotina</taxon>
        <taxon>Agaricomycetes</taxon>
        <taxon>Agaricomycetidae</taxon>
        <taxon>Agaricales</taxon>
        <taxon>Agaricineae</taxon>
        <taxon>Strophariaceae</taxon>
        <taxon>Hypholoma</taxon>
    </lineage>
</organism>
<dbReference type="InterPro" id="IPR029020">
    <property type="entry name" value="Ammonium/urea_transptr"/>
</dbReference>
<dbReference type="OMA" id="FNAGSWL"/>
<feature type="transmembrane region" description="Helical" evidence="8">
    <location>
        <begin position="247"/>
        <end position="268"/>
    </location>
</feature>